<evidence type="ECO:0000313" key="2">
    <source>
        <dbReference type="Ensembl" id="ENSCSAVP00000006488.1"/>
    </source>
</evidence>
<protein>
    <submittedName>
        <fullName evidence="2">Uncharacterized protein</fullName>
    </submittedName>
</protein>
<accession>H2YMD6</accession>
<sequence length="79" mass="9439">MYCHPVIYPITSTLYFLFQAISVIKHHLFYFIVESVLEILHNFFSQYPFLNIICFSFIPKIVLGMQNFVFNAIKLRFLV</sequence>
<feature type="transmembrane region" description="Helical" evidence="1">
    <location>
        <begin position="49"/>
        <end position="70"/>
    </location>
</feature>
<organism evidence="2 3">
    <name type="scientific">Ciona savignyi</name>
    <name type="common">Pacific transparent sea squirt</name>
    <dbReference type="NCBI Taxonomy" id="51511"/>
    <lineage>
        <taxon>Eukaryota</taxon>
        <taxon>Metazoa</taxon>
        <taxon>Chordata</taxon>
        <taxon>Tunicata</taxon>
        <taxon>Ascidiacea</taxon>
        <taxon>Phlebobranchia</taxon>
        <taxon>Cionidae</taxon>
        <taxon>Ciona</taxon>
    </lineage>
</organism>
<dbReference type="Ensembl" id="ENSCSAVT00000006570.1">
    <property type="protein sequence ID" value="ENSCSAVP00000006488.1"/>
    <property type="gene ID" value="ENSCSAVG00000003883.1"/>
</dbReference>
<name>H2YMD6_CIOSA</name>
<reference evidence="2" key="3">
    <citation type="submission" date="2025-09" db="UniProtKB">
        <authorList>
            <consortium name="Ensembl"/>
        </authorList>
    </citation>
    <scope>IDENTIFICATION</scope>
</reference>
<reference evidence="3" key="1">
    <citation type="submission" date="2003-08" db="EMBL/GenBank/DDBJ databases">
        <authorList>
            <person name="Birren B."/>
            <person name="Nusbaum C."/>
            <person name="Abebe A."/>
            <person name="Abouelleil A."/>
            <person name="Adekoya E."/>
            <person name="Ait-zahra M."/>
            <person name="Allen N."/>
            <person name="Allen T."/>
            <person name="An P."/>
            <person name="Anderson M."/>
            <person name="Anderson S."/>
            <person name="Arachchi H."/>
            <person name="Armbruster J."/>
            <person name="Bachantsang P."/>
            <person name="Baldwin J."/>
            <person name="Barry A."/>
            <person name="Bayul T."/>
            <person name="Blitshsteyn B."/>
            <person name="Bloom T."/>
            <person name="Blye J."/>
            <person name="Boguslavskiy L."/>
            <person name="Borowsky M."/>
            <person name="Boukhgalter B."/>
            <person name="Brunache A."/>
            <person name="Butler J."/>
            <person name="Calixte N."/>
            <person name="Calvo S."/>
            <person name="Camarata J."/>
            <person name="Campo K."/>
            <person name="Chang J."/>
            <person name="Cheshatsang Y."/>
            <person name="Citroen M."/>
            <person name="Collymore A."/>
            <person name="Considine T."/>
            <person name="Cook A."/>
            <person name="Cooke P."/>
            <person name="Corum B."/>
            <person name="Cuomo C."/>
            <person name="David R."/>
            <person name="Dawoe T."/>
            <person name="Degray S."/>
            <person name="Dodge S."/>
            <person name="Dooley K."/>
            <person name="Dorje P."/>
            <person name="Dorjee K."/>
            <person name="Dorris L."/>
            <person name="Duffey N."/>
            <person name="Dupes A."/>
            <person name="Elkins T."/>
            <person name="Engels R."/>
            <person name="Erickson J."/>
            <person name="Farina A."/>
            <person name="Faro S."/>
            <person name="Ferreira P."/>
            <person name="Fischer H."/>
            <person name="Fitzgerald M."/>
            <person name="Foley K."/>
            <person name="Gage D."/>
            <person name="Galagan J."/>
            <person name="Gearin G."/>
            <person name="Gnerre S."/>
            <person name="Gnirke A."/>
            <person name="Goyette A."/>
            <person name="Graham J."/>
            <person name="Grandbois E."/>
            <person name="Gyaltsen K."/>
            <person name="Hafez N."/>
            <person name="Hagopian D."/>
            <person name="Hagos B."/>
            <person name="Hall J."/>
            <person name="Hatcher B."/>
            <person name="Heller A."/>
            <person name="Higgins H."/>
            <person name="Honan T."/>
            <person name="Horn A."/>
            <person name="Houde N."/>
            <person name="Hughes L."/>
            <person name="Hulme W."/>
            <person name="Husby E."/>
            <person name="Iliev I."/>
            <person name="Jaffe D."/>
            <person name="Jones C."/>
            <person name="Kamal M."/>
            <person name="Kamat A."/>
            <person name="Kamvysselis M."/>
            <person name="Karlsson E."/>
            <person name="Kells C."/>
            <person name="Kieu A."/>
            <person name="Kisner P."/>
            <person name="Kodira C."/>
            <person name="Kulbokas E."/>
            <person name="Labutti K."/>
            <person name="Lama D."/>
            <person name="Landers T."/>
            <person name="Leger J."/>
            <person name="Levine S."/>
            <person name="Lewis D."/>
            <person name="Lewis T."/>
            <person name="Lindblad-toh K."/>
            <person name="Liu X."/>
            <person name="Lokyitsang T."/>
            <person name="Lokyitsang Y."/>
            <person name="Lucien O."/>
            <person name="Lui A."/>
            <person name="Ma L.J."/>
            <person name="Mabbitt R."/>
            <person name="Macdonald J."/>
            <person name="Maclean C."/>
            <person name="Major J."/>
            <person name="Manning J."/>
            <person name="Marabella R."/>
            <person name="Maru K."/>
            <person name="Matthews C."/>
            <person name="Mauceli E."/>
            <person name="Mccarthy M."/>
            <person name="Mcdonough S."/>
            <person name="Mcghee T."/>
            <person name="Meldrim J."/>
            <person name="Meneus L."/>
            <person name="Mesirov J."/>
            <person name="Mihalev A."/>
            <person name="Mihova T."/>
            <person name="Mikkelsen T."/>
            <person name="Mlenga V."/>
            <person name="Moru K."/>
            <person name="Mozes J."/>
            <person name="Mulrain L."/>
            <person name="Munson G."/>
            <person name="Naylor J."/>
            <person name="Newes C."/>
            <person name="Nguyen C."/>
            <person name="Nguyen N."/>
            <person name="Nguyen T."/>
            <person name="Nicol R."/>
            <person name="Nielsen C."/>
            <person name="Nizzari M."/>
            <person name="Norbu C."/>
            <person name="Norbu N."/>
            <person name="O'donnell P."/>
            <person name="Okoawo O."/>
            <person name="O'leary S."/>
            <person name="Omotosho B."/>
            <person name="O'neill K."/>
            <person name="Osman S."/>
            <person name="Parker S."/>
            <person name="Perrin D."/>
            <person name="Phunkhang P."/>
            <person name="Piqani B."/>
            <person name="Purcell S."/>
            <person name="Rachupka T."/>
            <person name="Ramasamy U."/>
            <person name="Rameau R."/>
            <person name="Ray V."/>
            <person name="Raymond C."/>
            <person name="Retta R."/>
            <person name="Richardson S."/>
            <person name="Rise C."/>
            <person name="Rodriguez J."/>
            <person name="Rogers J."/>
            <person name="Rogov P."/>
            <person name="Rutman M."/>
            <person name="Schupbach R."/>
            <person name="Seaman C."/>
            <person name="Settipalli S."/>
            <person name="Sharpe T."/>
            <person name="Sheridan J."/>
            <person name="Sherpa N."/>
            <person name="Shi J."/>
            <person name="Smirnov S."/>
            <person name="Smith C."/>
            <person name="Sougnez C."/>
            <person name="Spencer B."/>
            <person name="Stalker J."/>
            <person name="Stange-thomann N."/>
            <person name="Stavropoulos S."/>
            <person name="Stetson K."/>
            <person name="Stone C."/>
            <person name="Stone S."/>
            <person name="Stubbs M."/>
            <person name="Talamas J."/>
            <person name="Tchuinga P."/>
            <person name="Tenzing P."/>
            <person name="Tesfaye S."/>
            <person name="Theodore J."/>
            <person name="Thoulutsang Y."/>
            <person name="Topham K."/>
            <person name="Towey S."/>
            <person name="Tsamla T."/>
            <person name="Tsomo N."/>
            <person name="Vallee D."/>
            <person name="Vassiliev H."/>
            <person name="Venkataraman V."/>
            <person name="Vinson J."/>
            <person name="Vo A."/>
            <person name="Wade C."/>
            <person name="Wang S."/>
            <person name="Wangchuk T."/>
            <person name="Wangdi T."/>
            <person name="Whittaker C."/>
            <person name="Wilkinson J."/>
            <person name="Wu Y."/>
            <person name="Wyman D."/>
            <person name="Yadav S."/>
            <person name="Yang S."/>
            <person name="Yang X."/>
            <person name="Yeager S."/>
            <person name="Yee E."/>
            <person name="Young G."/>
            <person name="Zainoun J."/>
            <person name="Zembeck L."/>
            <person name="Zimmer A."/>
            <person name="Zody M."/>
            <person name="Lander E."/>
        </authorList>
    </citation>
    <scope>NUCLEOTIDE SEQUENCE [LARGE SCALE GENOMIC DNA]</scope>
</reference>
<evidence type="ECO:0000256" key="1">
    <source>
        <dbReference type="SAM" id="Phobius"/>
    </source>
</evidence>
<dbReference type="Proteomes" id="UP000007875">
    <property type="component" value="Unassembled WGS sequence"/>
</dbReference>
<dbReference type="AlphaFoldDB" id="H2YMD6"/>
<reference evidence="2" key="2">
    <citation type="submission" date="2025-08" db="UniProtKB">
        <authorList>
            <consortium name="Ensembl"/>
        </authorList>
    </citation>
    <scope>IDENTIFICATION</scope>
</reference>
<keyword evidence="1" id="KW-0812">Transmembrane</keyword>
<keyword evidence="1" id="KW-0472">Membrane</keyword>
<evidence type="ECO:0000313" key="3">
    <source>
        <dbReference type="Proteomes" id="UP000007875"/>
    </source>
</evidence>
<keyword evidence="3" id="KW-1185">Reference proteome</keyword>
<dbReference type="HOGENOM" id="CLU_2605339_0_0_1"/>
<proteinExistence type="predicted"/>
<feature type="transmembrane region" description="Helical" evidence="1">
    <location>
        <begin position="7"/>
        <end position="29"/>
    </location>
</feature>
<dbReference type="InParanoid" id="H2YMD6"/>
<keyword evidence="1" id="KW-1133">Transmembrane helix</keyword>